<protein>
    <recommendedName>
        <fullName evidence="1">Beta-lactamase</fullName>
    </recommendedName>
    <alternativeName>
        <fullName evidence="2">Penicillinase</fullName>
    </alternativeName>
</protein>
<dbReference type="InterPro" id="IPR012338">
    <property type="entry name" value="Beta-lactam/transpept-like"/>
</dbReference>
<dbReference type="InterPro" id="IPR006311">
    <property type="entry name" value="TAT_signal"/>
</dbReference>
<evidence type="ECO:0000313" key="6">
    <source>
        <dbReference type="Proteomes" id="UP001592531"/>
    </source>
</evidence>
<dbReference type="Pfam" id="PF13354">
    <property type="entry name" value="Beta-lactamase2"/>
    <property type="match status" value="1"/>
</dbReference>
<evidence type="ECO:0000256" key="3">
    <source>
        <dbReference type="SAM" id="SignalP"/>
    </source>
</evidence>
<gene>
    <name evidence="5" type="ORF">ACEZDE_23325</name>
</gene>
<comment type="caution">
    <text evidence="5">The sequence shown here is derived from an EMBL/GenBank/DDBJ whole genome shotgun (WGS) entry which is preliminary data.</text>
</comment>
<dbReference type="PANTHER" id="PTHR35333:SF3">
    <property type="entry name" value="BETA-LACTAMASE-TYPE TRANSPEPTIDASE FOLD CONTAINING PROTEIN"/>
    <property type="match status" value="1"/>
</dbReference>
<evidence type="ECO:0000313" key="5">
    <source>
        <dbReference type="EMBL" id="MFC1419541.1"/>
    </source>
</evidence>
<dbReference type="Gene3D" id="3.40.710.10">
    <property type="entry name" value="DD-peptidase/beta-lactamase superfamily"/>
    <property type="match status" value="1"/>
</dbReference>
<feature type="chain" id="PRO_5046201624" description="Beta-lactamase" evidence="3">
    <location>
        <begin position="40"/>
        <end position="324"/>
    </location>
</feature>
<keyword evidence="5" id="KW-0378">Hydrolase</keyword>
<dbReference type="EMBL" id="JBHFAB010000019">
    <property type="protein sequence ID" value="MFC1419541.1"/>
    <property type="molecule type" value="Genomic_DNA"/>
</dbReference>
<organism evidence="5 6">
    <name type="scientific">Streptacidiphilus cavernicola</name>
    <dbReference type="NCBI Taxonomy" id="3342716"/>
    <lineage>
        <taxon>Bacteria</taxon>
        <taxon>Bacillati</taxon>
        <taxon>Actinomycetota</taxon>
        <taxon>Actinomycetes</taxon>
        <taxon>Kitasatosporales</taxon>
        <taxon>Streptomycetaceae</taxon>
        <taxon>Streptacidiphilus</taxon>
    </lineage>
</organism>
<dbReference type="PANTHER" id="PTHR35333">
    <property type="entry name" value="BETA-LACTAMASE"/>
    <property type="match status" value="1"/>
</dbReference>
<dbReference type="InterPro" id="IPR045155">
    <property type="entry name" value="Beta-lactam_cat"/>
</dbReference>
<evidence type="ECO:0000256" key="2">
    <source>
        <dbReference type="ARBA" id="ARBA00030171"/>
    </source>
</evidence>
<evidence type="ECO:0000256" key="1">
    <source>
        <dbReference type="ARBA" id="ARBA00018879"/>
    </source>
</evidence>
<evidence type="ECO:0000259" key="4">
    <source>
        <dbReference type="Pfam" id="PF13354"/>
    </source>
</evidence>
<dbReference type="RefSeq" id="WP_380539012.1">
    <property type="nucleotide sequence ID" value="NZ_JBHFAB010000019.1"/>
</dbReference>
<dbReference type="InterPro" id="IPR000871">
    <property type="entry name" value="Beta-lactam_class-A"/>
</dbReference>
<proteinExistence type="predicted"/>
<dbReference type="Proteomes" id="UP001592531">
    <property type="component" value="Unassembled WGS sequence"/>
</dbReference>
<reference evidence="5 6" key="1">
    <citation type="submission" date="2024-09" db="EMBL/GenBank/DDBJ databases">
        <authorList>
            <person name="Lee S.D."/>
        </authorList>
    </citation>
    <scope>NUCLEOTIDE SEQUENCE [LARGE SCALE GENOMIC DNA]</scope>
    <source>
        <strain evidence="5 6">N8-3</strain>
    </source>
</reference>
<dbReference type="SUPFAM" id="SSF56601">
    <property type="entry name" value="beta-lactamase/transpeptidase-like"/>
    <property type="match status" value="1"/>
</dbReference>
<feature type="signal peptide" evidence="3">
    <location>
        <begin position="1"/>
        <end position="39"/>
    </location>
</feature>
<sequence>MAPLAPPRSSRSRRLVASALGSAALAALLPLAAAAPARAAAAPLCASTSHPALAAKIASDVKAALAGRSSTVGLYAWDINTGVFCSVNAFRHFDSASVVKATIMGAVLRRAQDQHRKLTSWEVSNLKLMITHSDNTAATNLWNSIGRTRFAAYLKLAGMTSTVPGSGPYWGLTQINAHDEVKLLNTFTNNHAVLSAASRAYALTLMSQVIPSQRWGVPYRAPSGSLVSNKNGWLPRATRAWRVHSIGAVTGGGRDYLMAVLSDNDKTMQYGIDTLQRITGVLNRDLGAPATAPATATATVRAATGVLPQLSDGSAPFANVPGQP</sequence>
<name>A0ABV6W125_9ACTN</name>
<feature type="domain" description="Beta-lactamase class A catalytic" evidence="4">
    <location>
        <begin position="126"/>
        <end position="261"/>
    </location>
</feature>
<accession>A0ABV6W125</accession>
<keyword evidence="6" id="KW-1185">Reference proteome</keyword>
<dbReference type="GO" id="GO:0016787">
    <property type="term" value="F:hydrolase activity"/>
    <property type="evidence" value="ECO:0007669"/>
    <property type="project" value="UniProtKB-KW"/>
</dbReference>
<dbReference type="PROSITE" id="PS51318">
    <property type="entry name" value="TAT"/>
    <property type="match status" value="1"/>
</dbReference>
<keyword evidence="3" id="KW-0732">Signal</keyword>